<dbReference type="KEGG" id="lnn:F0161_09915"/>
<dbReference type="EMBL" id="CP043939">
    <property type="protein sequence ID" value="QER68124.1"/>
    <property type="molecule type" value="Genomic_DNA"/>
</dbReference>
<keyword evidence="9" id="KW-1185">Reference proteome</keyword>
<evidence type="ECO:0000256" key="4">
    <source>
        <dbReference type="ARBA" id="ARBA00022840"/>
    </source>
</evidence>
<dbReference type="PROSITE" id="PS51198">
    <property type="entry name" value="UVRD_HELICASE_ATP_BIND"/>
    <property type="match status" value="1"/>
</dbReference>
<evidence type="ECO:0000313" key="9">
    <source>
        <dbReference type="Proteomes" id="UP000325295"/>
    </source>
</evidence>
<evidence type="ECO:0000256" key="5">
    <source>
        <dbReference type="PROSITE-ProRule" id="PRU00560"/>
    </source>
</evidence>
<evidence type="ECO:0000259" key="7">
    <source>
        <dbReference type="PROSITE" id="PS51198"/>
    </source>
</evidence>
<evidence type="ECO:0000256" key="2">
    <source>
        <dbReference type="ARBA" id="ARBA00022801"/>
    </source>
</evidence>
<dbReference type="Pfam" id="PF00580">
    <property type="entry name" value="UvrD-helicase"/>
    <property type="match status" value="1"/>
</dbReference>
<keyword evidence="6" id="KW-0175">Coiled coil</keyword>
<keyword evidence="2 5" id="KW-0378">Hydrolase</keyword>
<evidence type="ECO:0000313" key="8">
    <source>
        <dbReference type="EMBL" id="QER68124.1"/>
    </source>
</evidence>
<dbReference type="GO" id="GO:0016787">
    <property type="term" value="F:hydrolase activity"/>
    <property type="evidence" value="ECO:0007669"/>
    <property type="project" value="UniProtKB-UniRule"/>
</dbReference>
<dbReference type="NCBIfam" id="NF041464">
    <property type="entry name" value="HelD_BACSU"/>
    <property type="match status" value="1"/>
</dbReference>
<dbReference type="InterPro" id="IPR048228">
    <property type="entry name" value="HelD_bacillota"/>
</dbReference>
<feature type="coiled-coil region" evidence="6">
    <location>
        <begin position="18"/>
        <end position="45"/>
    </location>
</feature>
<dbReference type="Proteomes" id="UP000325295">
    <property type="component" value="Chromosome"/>
</dbReference>
<dbReference type="RefSeq" id="WP_150204463.1">
    <property type="nucleotide sequence ID" value="NZ_CP043939.1"/>
</dbReference>
<dbReference type="GO" id="GO:0003677">
    <property type="term" value="F:DNA binding"/>
    <property type="evidence" value="ECO:0007669"/>
    <property type="project" value="InterPro"/>
</dbReference>
<dbReference type="InterPro" id="IPR027417">
    <property type="entry name" value="P-loop_NTPase"/>
</dbReference>
<dbReference type="PANTHER" id="PTHR11070:SF17">
    <property type="entry name" value="DNA HELICASE IV"/>
    <property type="match status" value="1"/>
</dbReference>
<dbReference type="GO" id="GO:0005524">
    <property type="term" value="F:ATP binding"/>
    <property type="evidence" value="ECO:0007669"/>
    <property type="project" value="UniProtKB-UniRule"/>
</dbReference>
<keyword evidence="3 5" id="KW-0347">Helicase</keyword>
<reference evidence="8 9" key="1">
    <citation type="submission" date="2019-09" db="EMBL/GenBank/DDBJ databases">
        <title>Complete Genome Sequence of Lactobacillus nenjiangensis SH-Y15, isolated from sauerkraut.</title>
        <authorList>
            <person name="Yang H."/>
        </authorList>
    </citation>
    <scope>NUCLEOTIDE SEQUENCE [LARGE SCALE GENOMIC DNA]</scope>
    <source>
        <strain evidence="8 9">SH-Y15</strain>
    </source>
</reference>
<keyword evidence="1 5" id="KW-0547">Nucleotide-binding</keyword>
<dbReference type="InterPro" id="IPR000212">
    <property type="entry name" value="DNA_helicase_UvrD/REP"/>
</dbReference>
<sequence>MTENNERQQEQKRVDFVIEQIDDQINEAKAAVETAHNETRAVEKNYSANASVNLYEIDDAMDTNVQIQQQRQLVARTVENETILKRQLTTLQELQGSPYFGRIDIKDDGDFETESLYIGVASLMDNDQTDFLIYDWRAPISGIYYNGSLGKVEYPTPNGPQKTELTKKRQFTINDGKITNMFDTNDTVGDEMLQAALGSQNDQLMQNIVATIQKEQNDIIRDTTSDLLLVHGAAGSGKTSAILQRIAYLLYHSRASLNADQIVLFSPNRLFSHYISEVLPSLGERNMRQVTFAEFLTRRFEGLTVETLFEQYEAQHGTPSAVQKYLESPQVMQQVEAYTAQLTAENIEFIEIQFEGQPFFHESHIRQTFATNPENMSIADKILATKNALIKELKLRIKEAATATWIQDELEQLPTDQLHDLYGDRQSDDFDSEDEQLEYLGKRWATNRLRVVYDAIYNNHFIDSYSQYREFLDQLNVAGIDFSQAISDYDHAIEFHQMPFEHCAPALYLRDLITGSGQNRQLEYVFIDEMQDYSVAALIYLKHIFPKAKFTVLGDSEQALYSDIEEPEVLLSRLSQSLNAKRTNLISLNRSYRSTTEITNFAKSMLPDGEKIIPFSRHGELPKAIETRDEVAFNQQLSQEVSRLAGKYDTIAILTRTMDQANQAYRQLRHLQGTKLLTANDRVLPTGILVMPIYLAKGLEFDAVIAYDASKNNYPNAHTAGILYTISSRAMHELTLISLGSLSPIVANHRSLISEQ</sequence>
<feature type="domain" description="UvrD-like helicase ATP-binding" evidence="7">
    <location>
        <begin position="211"/>
        <end position="595"/>
    </location>
</feature>
<dbReference type="SUPFAM" id="SSF52540">
    <property type="entry name" value="P-loop containing nucleoside triphosphate hydrolases"/>
    <property type="match status" value="1"/>
</dbReference>
<dbReference type="Gene3D" id="3.40.50.300">
    <property type="entry name" value="P-loop containing nucleotide triphosphate hydrolases"/>
    <property type="match status" value="3"/>
</dbReference>
<keyword evidence="4 5" id="KW-0067">ATP-binding</keyword>
<dbReference type="AlphaFoldDB" id="A0A5P1X5G8"/>
<feature type="binding site" evidence="5">
    <location>
        <begin position="232"/>
        <end position="239"/>
    </location>
    <ligand>
        <name>ATP</name>
        <dbReference type="ChEBI" id="CHEBI:30616"/>
    </ligand>
</feature>
<evidence type="ECO:0000256" key="3">
    <source>
        <dbReference type="ARBA" id="ARBA00022806"/>
    </source>
</evidence>
<accession>A0A5P1X5G8</accession>
<proteinExistence type="predicted"/>
<evidence type="ECO:0000256" key="1">
    <source>
        <dbReference type="ARBA" id="ARBA00022741"/>
    </source>
</evidence>
<evidence type="ECO:0000256" key="6">
    <source>
        <dbReference type="SAM" id="Coils"/>
    </source>
</evidence>
<organism evidence="8 9">
    <name type="scientific">Paucilactobacillus nenjiangensis</name>
    <dbReference type="NCBI Taxonomy" id="1296540"/>
    <lineage>
        <taxon>Bacteria</taxon>
        <taxon>Bacillati</taxon>
        <taxon>Bacillota</taxon>
        <taxon>Bacilli</taxon>
        <taxon>Lactobacillales</taxon>
        <taxon>Lactobacillaceae</taxon>
        <taxon>Paucilactobacillus</taxon>
    </lineage>
</organism>
<protein>
    <submittedName>
        <fullName evidence="8">AAA family ATPase</fullName>
    </submittedName>
</protein>
<dbReference type="GO" id="GO:0000725">
    <property type="term" value="P:recombinational repair"/>
    <property type="evidence" value="ECO:0007669"/>
    <property type="project" value="TreeGrafter"/>
</dbReference>
<gene>
    <name evidence="8" type="ORF">F0161_09915</name>
</gene>
<name>A0A5P1X5G8_9LACO</name>
<dbReference type="GO" id="GO:0043138">
    <property type="term" value="F:3'-5' DNA helicase activity"/>
    <property type="evidence" value="ECO:0007669"/>
    <property type="project" value="TreeGrafter"/>
</dbReference>
<dbReference type="OrthoDB" id="9787585at2"/>
<dbReference type="PANTHER" id="PTHR11070">
    <property type="entry name" value="UVRD / RECB / PCRA DNA HELICASE FAMILY MEMBER"/>
    <property type="match status" value="1"/>
</dbReference>
<dbReference type="GO" id="GO:0005829">
    <property type="term" value="C:cytosol"/>
    <property type="evidence" value="ECO:0007669"/>
    <property type="project" value="TreeGrafter"/>
</dbReference>
<dbReference type="InterPro" id="IPR014016">
    <property type="entry name" value="UvrD-like_ATP-bd"/>
</dbReference>